<dbReference type="InterPro" id="IPR037898">
    <property type="entry name" value="NudC_fam"/>
</dbReference>
<reference evidence="2 3" key="1">
    <citation type="submission" date="2022-12" db="EMBL/GenBank/DDBJ databases">
        <title>Chromosome-level genome of Tegillarca granosa.</title>
        <authorList>
            <person name="Kim J."/>
        </authorList>
    </citation>
    <scope>NUCLEOTIDE SEQUENCE [LARGE SCALE GENOMIC DNA]</scope>
    <source>
        <strain evidence="2">Teg-2019</strain>
        <tissue evidence="2">Adductor muscle</tissue>
    </source>
</reference>
<dbReference type="InterPro" id="IPR007052">
    <property type="entry name" value="CS_dom"/>
</dbReference>
<keyword evidence="3" id="KW-1185">Reference proteome</keyword>
<protein>
    <recommendedName>
        <fullName evidence="1">CS domain-containing protein</fullName>
    </recommendedName>
</protein>
<gene>
    <name evidence="2" type="ORF">KUTeg_024059</name>
</gene>
<evidence type="ECO:0000313" key="3">
    <source>
        <dbReference type="Proteomes" id="UP001217089"/>
    </source>
</evidence>
<dbReference type="InterPro" id="IPR008978">
    <property type="entry name" value="HSP20-like_chaperone"/>
</dbReference>
<accession>A0ABQ9DW94</accession>
<dbReference type="Proteomes" id="UP001217089">
    <property type="component" value="Unassembled WGS sequence"/>
</dbReference>
<proteinExistence type="predicted"/>
<feature type="domain" description="CS" evidence="1">
    <location>
        <begin position="20"/>
        <end position="61"/>
    </location>
</feature>
<name>A0ABQ9DW94_TEGGR</name>
<dbReference type="PANTHER" id="PTHR12356">
    <property type="entry name" value="NUCLEAR MOVEMENT PROTEIN NUDC"/>
    <property type="match status" value="1"/>
</dbReference>
<dbReference type="EMBL" id="JARBDR010000923">
    <property type="protein sequence ID" value="KAJ8297528.1"/>
    <property type="molecule type" value="Genomic_DNA"/>
</dbReference>
<evidence type="ECO:0000313" key="2">
    <source>
        <dbReference type="EMBL" id="KAJ8297528.1"/>
    </source>
</evidence>
<organism evidence="2 3">
    <name type="scientific">Tegillarca granosa</name>
    <name type="common">Malaysian cockle</name>
    <name type="synonym">Anadara granosa</name>
    <dbReference type="NCBI Taxonomy" id="220873"/>
    <lineage>
        <taxon>Eukaryota</taxon>
        <taxon>Metazoa</taxon>
        <taxon>Spiralia</taxon>
        <taxon>Lophotrochozoa</taxon>
        <taxon>Mollusca</taxon>
        <taxon>Bivalvia</taxon>
        <taxon>Autobranchia</taxon>
        <taxon>Pteriomorphia</taxon>
        <taxon>Arcoida</taxon>
        <taxon>Arcoidea</taxon>
        <taxon>Arcidae</taxon>
        <taxon>Tegillarca</taxon>
    </lineage>
</organism>
<dbReference type="Gene3D" id="2.60.40.790">
    <property type="match status" value="1"/>
</dbReference>
<dbReference type="SUPFAM" id="SSF49764">
    <property type="entry name" value="HSP20-like chaperones"/>
    <property type="match status" value="1"/>
</dbReference>
<dbReference type="PANTHER" id="PTHR12356:SF18">
    <property type="entry name" value="NUDC DOMAIN-CONTAINING PROTEIN 2"/>
    <property type="match status" value="1"/>
</dbReference>
<sequence>MADFDERSGIVPSKTDWGLWWQTVDEIHIEVNVPPGSSSKDISCQIKSNYLKVTVKGNQIIENPGFDFSGASVSGNYHGGGPDLPS</sequence>
<evidence type="ECO:0000259" key="1">
    <source>
        <dbReference type="Pfam" id="PF04969"/>
    </source>
</evidence>
<comment type="caution">
    <text evidence="2">The sequence shown here is derived from an EMBL/GenBank/DDBJ whole genome shotgun (WGS) entry which is preliminary data.</text>
</comment>
<dbReference type="Pfam" id="PF04969">
    <property type="entry name" value="CS"/>
    <property type="match status" value="1"/>
</dbReference>